<dbReference type="PANTHER" id="PTHR21510:SF13">
    <property type="entry name" value="AKNA DOMAIN-CONTAINING PROTEIN"/>
    <property type="match status" value="1"/>
</dbReference>
<keyword evidence="3" id="KW-1185">Reference proteome</keyword>
<feature type="region of interest" description="Disordered" evidence="1">
    <location>
        <begin position="1015"/>
        <end position="1131"/>
    </location>
</feature>
<evidence type="ECO:0000313" key="3">
    <source>
        <dbReference type="Proteomes" id="UP000699462"/>
    </source>
</evidence>
<feature type="region of interest" description="Disordered" evidence="1">
    <location>
        <begin position="365"/>
        <end position="397"/>
    </location>
</feature>
<dbReference type="EMBL" id="JTDF01003690">
    <property type="protein sequence ID" value="KAF8567582.1"/>
    <property type="molecule type" value="Genomic_DNA"/>
</dbReference>
<dbReference type="InterPro" id="IPR052655">
    <property type="entry name" value="AKNA_Centrosome-Trans_reg"/>
</dbReference>
<accession>A0A8T0DJV7</accession>
<feature type="compositionally biased region" description="Polar residues" evidence="1">
    <location>
        <begin position="383"/>
        <end position="397"/>
    </location>
</feature>
<evidence type="ECO:0000313" key="2">
    <source>
        <dbReference type="EMBL" id="KAF8567582.1"/>
    </source>
</evidence>
<dbReference type="Proteomes" id="UP000699462">
    <property type="component" value="Unassembled WGS sequence"/>
</dbReference>
<evidence type="ECO:0000256" key="1">
    <source>
        <dbReference type="SAM" id="MobiDB-lite"/>
    </source>
</evidence>
<protein>
    <submittedName>
        <fullName evidence="2">Uncharacterized protein</fullName>
    </submittedName>
</protein>
<feature type="compositionally biased region" description="Basic and acidic residues" evidence="1">
    <location>
        <begin position="1025"/>
        <end position="1045"/>
    </location>
</feature>
<feature type="compositionally biased region" description="Polar residues" evidence="1">
    <location>
        <begin position="778"/>
        <end position="824"/>
    </location>
</feature>
<comment type="caution">
    <text evidence="2">The sequence shown here is derived from an EMBL/GenBank/DDBJ whole genome shotgun (WGS) entry which is preliminary data.</text>
</comment>
<name>A0A8T0DJV7_9TREM</name>
<feature type="region of interest" description="Disordered" evidence="1">
    <location>
        <begin position="1206"/>
        <end position="1251"/>
    </location>
</feature>
<proteinExistence type="predicted"/>
<feature type="compositionally biased region" description="Polar residues" evidence="1">
    <location>
        <begin position="1236"/>
        <end position="1251"/>
    </location>
</feature>
<sequence length="1505" mass="166676">MTSRISPGGAYDPTGSEISNNDSLLQEFQEFEAQVYSRDFQAYQQVKDNISSNHLLPPQQVRPGAAHNTSCDPKLCQFGEVASDQDEDMVTEGGRLEEKPVCQSTSALFPVCSNLADQSFCVKSDFRNSSIMNAAPVLCTNLLPSSHSMNDLNGRCLFRGNTRGRSTPVMLNAFSPTHIRKDQSINPTAYLSDRKISDAFEPMYPDSPPSDTREQLELVNPHRVIPHAEEDPIETHDLVIAQMQTSGVMWAPPADQNGQQPCTNLLASHIRSDNLRWHSVEIEEDQLRTNESQPERNDPTQKKGGSKLPLYYDTPKYVNRPLMESSSISPCISFDSKTSKTDRIVDRSQLASHDLLVTTPVCPAEPAPVGDSQKKSPHIKIPESSSGNSGMPSCPRKTTVTCSSEIPVITSPSELQARLQQEISMRKQQDDYIRQLQMFYDNLLAKHALAEVTIDQLRMGSKIRTASEDRSPGMHQGAHGRFAFDHSLHHRSQPLSRLSQARLGSFGQLPIASRTPQYSSTPFLRFSDQCKPDDDQVDCGFGYRRSSSSGRGNALNRVDPISVAEHFHPAAETGAFHEAQDNSPRNSTSVCHTERLLTRCVPPVLHNSIVRSKTDDVAAHLPTTRPGDSPSECELVNQLSTDKPIRYPRDEPVYHKQSIHGLSEHGTTSLAAGDSEFGSAPVYPALDPETVQMDLLFRFAGLRTKLSQLKPNLCTPSVFDSYRSDYVQLKKCFLLAKWHWTPKSSDDVVKFDPDHTLERELFQLGQQLDELETCGHPEQTSTPATKRPSNNDQLNTYLENRPSSPSTTHKSDTDTSLSPSVHTSSGRDKNCSSVSSSIYAKENLCTLEDLYVQLMNRYNTVKQLKMTVDRVHQLHGLMQRLYDLAVNVNGHSDVIPTVKELENLFVLDNDTRKLTEELDRAIRLEKVLPARSNSSSYSSVSSHDQADHRVGQEKISSLLSDPSHTQTESSFVGQFQTTGRKIQQMNSTFGCRDHQYACFEASSSTQDSGLFSLKNKQALSSRRRGSSDKYHTVKNERTNPGRTKTDSSSSVTVHSAPTFKTHADASQNSHACDGYSRKSSNHQTTNLRPVNPAHTLDTTSVSCIERERSVSRGTTNPHTRTKTNHMDGRSATFSRELCPTSVDWSQFVKNRSTQTIRSSVSGHRESDGSSGYIDNNTTVRMYKVSRETVPDVSASSDDGVSLSATCVSADDGNTTERSGSSSMPSCSDIEEKTKGTLHTRTSQRPTSTTNVRKLRSVDTVWRSYGIGGGADGLPAPQPCARRLRRRMPSSDRLFTRPVVISGRPMPARGNSLPMLFNPGQSYMLASDPPARVYVAIDSESDLPHSLPSAYFYSPTERCLIPNCKRNLRTPHLMHPSGFSSVNETSTCGTCGGSGKVLPRKAVSPIISNLGAPLIPHPLRTPGLRGLRTMSSASLIEPEAEDSRLSYPVREYTAWNGHRYFVREYFGGPPKDCLFKQCSASLNEDLLALVETNDYACYLGAPLIWI</sequence>
<feature type="compositionally biased region" description="Polar residues" evidence="1">
    <location>
        <begin position="1046"/>
        <end position="1055"/>
    </location>
</feature>
<feature type="region of interest" description="Disordered" evidence="1">
    <location>
        <begin position="774"/>
        <end position="833"/>
    </location>
</feature>
<organism evidence="2 3">
    <name type="scientific">Paragonimus westermani</name>
    <dbReference type="NCBI Taxonomy" id="34504"/>
    <lineage>
        <taxon>Eukaryota</taxon>
        <taxon>Metazoa</taxon>
        <taxon>Spiralia</taxon>
        <taxon>Lophotrochozoa</taxon>
        <taxon>Platyhelminthes</taxon>
        <taxon>Trematoda</taxon>
        <taxon>Digenea</taxon>
        <taxon>Plagiorchiida</taxon>
        <taxon>Troglotremata</taxon>
        <taxon>Troglotrematidae</taxon>
        <taxon>Paragonimus</taxon>
    </lineage>
</organism>
<reference evidence="2 3" key="1">
    <citation type="submission" date="2019-07" db="EMBL/GenBank/DDBJ databases">
        <title>Annotation for the trematode Paragonimus westermani.</title>
        <authorList>
            <person name="Choi Y.-J."/>
        </authorList>
    </citation>
    <scope>NUCLEOTIDE SEQUENCE [LARGE SCALE GENOMIC DNA]</scope>
    <source>
        <strain evidence="2">180907_Pwestermani</strain>
    </source>
</reference>
<gene>
    <name evidence="2" type="ORF">P879_03653</name>
</gene>
<dbReference type="OrthoDB" id="10035553at2759"/>
<feature type="region of interest" description="Disordered" evidence="1">
    <location>
        <begin position="1155"/>
        <end position="1174"/>
    </location>
</feature>
<feature type="compositionally biased region" description="Polar residues" evidence="1">
    <location>
        <begin position="1206"/>
        <end position="1225"/>
    </location>
</feature>
<feature type="compositionally biased region" description="Basic and acidic residues" evidence="1">
    <location>
        <begin position="285"/>
        <end position="301"/>
    </location>
</feature>
<dbReference type="PANTHER" id="PTHR21510">
    <property type="entry name" value="AKNA DOMAIN-CONTAINING PROTEIN"/>
    <property type="match status" value="1"/>
</dbReference>
<feature type="compositionally biased region" description="Polar residues" evidence="1">
    <location>
        <begin position="1077"/>
        <end position="1088"/>
    </location>
</feature>
<feature type="region of interest" description="Disordered" evidence="1">
    <location>
        <begin position="285"/>
        <end position="312"/>
    </location>
</feature>